<proteinExistence type="inferred from homology"/>
<dbReference type="CDD" id="cd11332">
    <property type="entry name" value="AmyAc_OligoGlu_TS"/>
    <property type="match status" value="1"/>
</dbReference>
<keyword evidence="4" id="KW-1185">Reference proteome</keyword>
<dbReference type="GO" id="GO:0009313">
    <property type="term" value="P:oligosaccharide catabolic process"/>
    <property type="evidence" value="ECO:0007669"/>
    <property type="project" value="TreeGrafter"/>
</dbReference>
<dbReference type="EMBL" id="JACHGT010000006">
    <property type="protein sequence ID" value="MBB6035311.1"/>
    <property type="molecule type" value="Genomic_DNA"/>
</dbReference>
<dbReference type="SMART" id="SM00642">
    <property type="entry name" value="Aamy"/>
    <property type="match status" value="1"/>
</dbReference>
<dbReference type="Gene3D" id="3.20.20.80">
    <property type="entry name" value="Glycosidases"/>
    <property type="match status" value="2"/>
</dbReference>
<evidence type="ECO:0000259" key="2">
    <source>
        <dbReference type="SMART" id="SM00642"/>
    </source>
</evidence>
<dbReference type="SUPFAM" id="SSF51445">
    <property type="entry name" value="(Trans)glycosidases"/>
    <property type="match status" value="1"/>
</dbReference>
<reference evidence="3 4" key="1">
    <citation type="submission" date="2020-08" db="EMBL/GenBank/DDBJ databases">
        <title>Genomic Encyclopedia of Type Strains, Phase IV (KMG-IV): sequencing the most valuable type-strain genomes for metagenomic binning, comparative biology and taxonomic classification.</title>
        <authorList>
            <person name="Goeker M."/>
        </authorList>
    </citation>
    <scope>NUCLEOTIDE SEQUENCE [LARGE SCALE GENOMIC DNA]</scope>
    <source>
        <strain evidence="3 4">YIM 65646</strain>
    </source>
</reference>
<dbReference type="RefSeq" id="WP_184788157.1">
    <property type="nucleotide sequence ID" value="NZ_BONT01000004.1"/>
</dbReference>
<gene>
    <name evidence="3" type="ORF">HNR73_003168</name>
</gene>
<dbReference type="InterPro" id="IPR006047">
    <property type="entry name" value="GH13_cat_dom"/>
</dbReference>
<dbReference type="InterPro" id="IPR045857">
    <property type="entry name" value="O16G_dom_2"/>
</dbReference>
<evidence type="ECO:0000256" key="1">
    <source>
        <dbReference type="ARBA" id="ARBA00008061"/>
    </source>
</evidence>
<comment type="caution">
    <text evidence="3">The sequence shown here is derived from an EMBL/GenBank/DDBJ whole genome shotgun (WGS) entry which is preliminary data.</text>
</comment>
<dbReference type="GO" id="GO:0004556">
    <property type="term" value="F:alpha-amylase activity"/>
    <property type="evidence" value="ECO:0007669"/>
    <property type="project" value="TreeGrafter"/>
</dbReference>
<accession>A0A841FDF7</accession>
<keyword evidence="3" id="KW-0326">Glycosidase</keyword>
<evidence type="ECO:0000313" key="4">
    <source>
        <dbReference type="Proteomes" id="UP000548476"/>
    </source>
</evidence>
<keyword evidence="3" id="KW-0378">Hydrolase</keyword>
<feature type="domain" description="Glycosyl hydrolase family 13 catalytic" evidence="2">
    <location>
        <begin position="16"/>
        <end position="396"/>
    </location>
</feature>
<protein>
    <submittedName>
        <fullName evidence="3">Alpha-glucosidase</fullName>
        <ecNumber evidence="3">3.2.1.20</ecNumber>
    </submittedName>
</protein>
<dbReference type="Gene3D" id="3.90.400.10">
    <property type="entry name" value="Oligo-1,6-glucosidase, Domain 2"/>
    <property type="match status" value="1"/>
</dbReference>
<dbReference type="EC" id="3.2.1.20" evidence="3"/>
<dbReference type="AlphaFoldDB" id="A0A841FDF7"/>
<dbReference type="PANTHER" id="PTHR10357">
    <property type="entry name" value="ALPHA-AMYLASE FAMILY MEMBER"/>
    <property type="match status" value="1"/>
</dbReference>
<dbReference type="GO" id="GO:0004558">
    <property type="term" value="F:alpha-1,4-glucosidase activity"/>
    <property type="evidence" value="ECO:0007669"/>
    <property type="project" value="UniProtKB-EC"/>
</dbReference>
<comment type="similarity">
    <text evidence="1">Belongs to the glycosyl hydrolase 13 family.</text>
</comment>
<dbReference type="InterPro" id="IPR017853">
    <property type="entry name" value="GH"/>
</dbReference>
<name>A0A841FDF7_9ACTN</name>
<evidence type="ECO:0000313" key="3">
    <source>
        <dbReference type="EMBL" id="MBB6035311.1"/>
    </source>
</evidence>
<dbReference type="Proteomes" id="UP000548476">
    <property type="component" value="Unassembled WGS sequence"/>
</dbReference>
<dbReference type="PANTHER" id="PTHR10357:SF179">
    <property type="entry name" value="NEUTRAL AND BASIC AMINO ACID TRANSPORT PROTEIN RBAT"/>
    <property type="match status" value="1"/>
</dbReference>
<organism evidence="3 4">
    <name type="scientific">Phytomonospora endophytica</name>
    <dbReference type="NCBI Taxonomy" id="714109"/>
    <lineage>
        <taxon>Bacteria</taxon>
        <taxon>Bacillati</taxon>
        <taxon>Actinomycetota</taxon>
        <taxon>Actinomycetes</taxon>
        <taxon>Micromonosporales</taxon>
        <taxon>Micromonosporaceae</taxon>
        <taxon>Phytomonospora</taxon>
    </lineage>
</organism>
<sequence>MTTTGQEWWRTAVIYQVYPRSFADGNGDGTGDLKGVRDRIPYLAELGIDAIWLSPFYTSPLNDGGYDVADFRDVDPRFGTLADFDAMVTDAHAAGLRVIVDIVPNHSSSEHAWFKAALAAGPGSPERERYIFRDSEVEGEPPNDWQSVFHGSAWTRVEDGQWYLHLFDSTQPDFNWENDEVRAEFLDILRFWLDRGVDGFRIDVAHGMVKEAGLPALGAPQSIEMLGTTKAPYFDVDGVHDIYRTWRPVLDSYPGERMAVAEAWVESPERRAMYVRADELHQAFNFDLLMADFAAADYRKVIDAELAINATVGAPATWVLSNHDRPRHVTRYGDGETGLARARAASLLMLALPGSAYIYQGEELGLNEVLDLPDDVLDDPTWKRSGGTDRGRDGCRVPLPWKSYGASLGFGNAGTWLPQPPAWAELSAEAQDGVEGSTLELYRTALRTRRTHRPGDAVTWLDSPSDVLAFSSGAIRCVTNFGGNPIPLADLGTLEGDILVASGPVQDGTLPANTTVWIG</sequence>
<dbReference type="Pfam" id="PF00128">
    <property type="entry name" value="Alpha-amylase"/>
    <property type="match status" value="1"/>
</dbReference>